<dbReference type="Proteomes" id="UP000321328">
    <property type="component" value="Unassembled WGS sequence"/>
</dbReference>
<dbReference type="STRING" id="1123024.GCA_000423625_04606"/>
<organism evidence="2 3">
    <name type="scientific">Pseudonocardia asaccharolytica DSM 44247 = NBRC 16224</name>
    <dbReference type="NCBI Taxonomy" id="1123024"/>
    <lineage>
        <taxon>Bacteria</taxon>
        <taxon>Bacillati</taxon>
        <taxon>Actinomycetota</taxon>
        <taxon>Actinomycetes</taxon>
        <taxon>Pseudonocardiales</taxon>
        <taxon>Pseudonocardiaceae</taxon>
        <taxon>Pseudonocardia</taxon>
    </lineage>
</organism>
<dbReference type="AlphaFoldDB" id="A0A511D5H9"/>
<keyword evidence="3" id="KW-1185">Reference proteome</keyword>
<comment type="caution">
    <text evidence="2">The sequence shown here is derived from an EMBL/GenBank/DDBJ whole genome shotgun (WGS) entry which is preliminary data.</text>
</comment>
<proteinExistence type="predicted"/>
<reference evidence="2 3" key="1">
    <citation type="submission" date="2019-07" db="EMBL/GenBank/DDBJ databases">
        <title>Whole genome shotgun sequence of Pseudonocardia asaccharolytica NBRC 16224.</title>
        <authorList>
            <person name="Hosoyama A."/>
            <person name="Uohara A."/>
            <person name="Ohji S."/>
            <person name="Ichikawa N."/>
        </authorList>
    </citation>
    <scope>NUCLEOTIDE SEQUENCE [LARGE SCALE GENOMIC DNA]</scope>
    <source>
        <strain evidence="2 3">NBRC 16224</strain>
    </source>
</reference>
<accession>A0A511D5H9</accession>
<sequence length="331" mass="34893">MNDAEPDRVASAIEELYGLAPEEFVAARDERVAAARADGDRDAARAISRLRRPTQAAWLANLLARERAEQLDGLLALAEELSDAQRSLDGAVLRELSAQRHKLVAAMAREARRIAARDGHRVQDGTERDLRGILEAALADPDIAAEVRSGRLHRTVSYSGFGSETTGSTAWQPRPVARTGHPAPTGRAVSARGAAEAGPDQTAPDQPAGLDPEAEAEAKAAAAAERARRRRERAEADQDVAQAWAAARAARDRAQADRAGLAAAEQRHIEADNGVAELTAALEEARGQQRAAAEAERSAAAAARRSANAARAAAAELSRAEARLAALAAPP</sequence>
<evidence type="ECO:0000313" key="3">
    <source>
        <dbReference type="Proteomes" id="UP000321328"/>
    </source>
</evidence>
<gene>
    <name evidence="2" type="ORF">PA7_38720</name>
</gene>
<name>A0A511D5H9_9PSEU</name>
<evidence type="ECO:0000256" key="1">
    <source>
        <dbReference type="SAM" id="MobiDB-lite"/>
    </source>
</evidence>
<dbReference type="OrthoDB" id="3541690at2"/>
<feature type="region of interest" description="Disordered" evidence="1">
    <location>
        <begin position="289"/>
        <end position="308"/>
    </location>
</feature>
<dbReference type="EMBL" id="BJVI01000054">
    <property type="protein sequence ID" value="GEL20035.1"/>
    <property type="molecule type" value="Genomic_DNA"/>
</dbReference>
<feature type="compositionally biased region" description="Low complexity" evidence="1">
    <location>
        <begin position="298"/>
        <end position="308"/>
    </location>
</feature>
<feature type="region of interest" description="Disordered" evidence="1">
    <location>
        <begin position="157"/>
        <end position="242"/>
    </location>
</feature>
<dbReference type="RefSeq" id="WP_051233442.1">
    <property type="nucleotide sequence ID" value="NZ_AUII01000038.1"/>
</dbReference>
<feature type="compositionally biased region" description="Polar residues" evidence="1">
    <location>
        <begin position="157"/>
        <end position="171"/>
    </location>
</feature>
<protein>
    <submittedName>
        <fullName evidence="2">Uncharacterized protein</fullName>
    </submittedName>
</protein>
<evidence type="ECO:0000313" key="2">
    <source>
        <dbReference type="EMBL" id="GEL20035.1"/>
    </source>
</evidence>